<dbReference type="EMBL" id="JARESE010000015">
    <property type="protein sequence ID" value="MDE8651327.1"/>
    <property type="molecule type" value="Genomic_DNA"/>
</dbReference>
<reference evidence="1 2" key="1">
    <citation type="submission" date="2023-03" db="EMBL/GenBank/DDBJ databases">
        <title>NovoSphingobium album sp. nov. isolated from polycyclic aromatic hydrocarbons- and heavy-metal polluted soil.</title>
        <authorList>
            <person name="Liu Z."/>
            <person name="Wang K."/>
        </authorList>
    </citation>
    <scope>NUCLEOTIDE SEQUENCE [LARGE SCALE GENOMIC DNA]</scope>
    <source>
        <strain evidence="1 2">H3SJ31-1</strain>
    </source>
</reference>
<proteinExistence type="predicted"/>
<evidence type="ECO:0000313" key="2">
    <source>
        <dbReference type="Proteomes" id="UP001216253"/>
    </source>
</evidence>
<name>A0ABT5WPW9_9SPHN</name>
<dbReference type="RefSeq" id="WP_275227425.1">
    <property type="nucleotide sequence ID" value="NZ_JARESE010000015.1"/>
</dbReference>
<organism evidence="1 2">
    <name type="scientific">Novosphingobium album</name>
    <name type="common">ex Liu et al. 2023</name>
    <dbReference type="NCBI Taxonomy" id="3031130"/>
    <lineage>
        <taxon>Bacteria</taxon>
        <taxon>Pseudomonadati</taxon>
        <taxon>Pseudomonadota</taxon>
        <taxon>Alphaproteobacteria</taxon>
        <taxon>Sphingomonadales</taxon>
        <taxon>Sphingomonadaceae</taxon>
        <taxon>Novosphingobium</taxon>
    </lineage>
</organism>
<accession>A0ABT5WPW9</accession>
<sequence>MSAEELSPKLLLAPTWKPVLFEGHCSGFADATEIFFREAIEPACQALRLKVGAEPSTPEERTNAKLDIWEGLRTAELEMHRSFALALGGMWERHFSQVLWHSAILVPASERPSVQKLSGAGKWEGMCKAFRRIRGFPLTAFPMCQELQLLHKVTSAVRHGTGPAAEWVHKQRPDLFADCDVRSRYFAYFTLGGEKKFIR</sequence>
<comment type="caution">
    <text evidence="1">The sequence shown here is derived from an EMBL/GenBank/DDBJ whole genome shotgun (WGS) entry which is preliminary data.</text>
</comment>
<evidence type="ECO:0000313" key="1">
    <source>
        <dbReference type="EMBL" id="MDE8651327.1"/>
    </source>
</evidence>
<gene>
    <name evidence="1" type="ORF">PYV00_06285</name>
</gene>
<dbReference type="Proteomes" id="UP001216253">
    <property type="component" value="Unassembled WGS sequence"/>
</dbReference>
<protein>
    <submittedName>
        <fullName evidence="1">Uncharacterized protein</fullName>
    </submittedName>
</protein>
<keyword evidence="2" id="KW-1185">Reference proteome</keyword>